<dbReference type="OMA" id="AYFCNTH"/>
<name>A7RL27_NEMVE</name>
<evidence type="ECO:0000256" key="4">
    <source>
        <dbReference type="ARBA" id="ARBA00015622"/>
    </source>
</evidence>
<keyword evidence="5" id="KW-1003">Cell membrane</keyword>
<dbReference type="eggNOG" id="KOG3114">
    <property type="taxonomic scope" value="Eukaryota"/>
</dbReference>
<evidence type="ECO:0000256" key="15">
    <source>
        <dbReference type="SAM" id="Phobius"/>
    </source>
</evidence>
<dbReference type="GO" id="GO:0030154">
    <property type="term" value="P:cell differentiation"/>
    <property type="evidence" value="ECO:0007669"/>
    <property type="project" value="UniProtKB-KW"/>
</dbReference>
<dbReference type="Proteomes" id="UP000001593">
    <property type="component" value="Unassembled WGS sequence"/>
</dbReference>
<keyword evidence="6" id="KW-0963">Cytoplasm</keyword>
<dbReference type="PANTHER" id="PTHR15627:SF14">
    <property type="entry name" value="PROTEIN YIPF3"/>
    <property type="match status" value="1"/>
</dbReference>
<accession>A7RL27</accession>
<dbReference type="OrthoDB" id="10256463at2759"/>
<evidence type="ECO:0000256" key="3">
    <source>
        <dbReference type="ARBA" id="ARBA00004651"/>
    </source>
</evidence>
<dbReference type="PhylomeDB" id="A7RL27"/>
<evidence type="ECO:0000313" key="16">
    <source>
        <dbReference type="EMBL" id="EDO47784.1"/>
    </source>
</evidence>
<dbReference type="EMBL" id="DS469517">
    <property type="protein sequence ID" value="EDO47784.1"/>
    <property type="molecule type" value="Genomic_DNA"/>
</dbReference>
<organism evidence="16 17">
    <name type="scientific">Nematostella vectensis</name>
    <name type="common">Starlet sea anemone</name>
    <dbReference type="NCBI Taxonomy" id="45351"/>
    <lineage>
        <taxon>Eukaryota</taxon>
        <taxon>Metazoa</taxon>
        <taxon>Cnidaria</taxon>
        <taxon>Anthozoa</taxon>
        <taxon>Hexacorallia</taxon>
        <taxon>Actiniaria</taxon>
        <taxon>Edwardsiidae</taxon>
        <taxon>Nematostella</taxon>
    </lineage>
</organism>
<evidence type="ECO:0000313" key="17">
    <source>
        <dbReference type="Proteomes" id="UP000001593"/>
    </source>
</evidence>
<proteinExistence type="predicted"/>
<gene>
    <name evidence="16" type="ORF">NEMVEDRAFT_v1g85495</name>
</gene>
<evidence type="ECO:0000256" key="1">
    <source>
        <dbReference type="ARBA" id="ARBA00004257"/>
    </source>
</evidence>
<feature type="transmembrane region" description="Helical" evidence="15">
    <location>
        <begin position="152"/>
        <end position="169"/>
    </location>
</feature>
<dbReference type="FunCoup" id="A7RL27">
    <property type="interactions" value="434"/>
</dbReference>
<evidence type="ECO:0000256" key="12">
    <source>
        <dbReference type="ARBA" id="ARBA00023180"/>
    </source>
</evidence>
<evidence type="ECO:0000256" key="10">
    <source>
        <dbReference type="ARBA" id="ARBA00023034"/>
    </source>
</evidence>
<dbReference type="InParanoid" id="A7RL27"/>
<dbReference type="KEGG" id="nve:5519985"/>
<dbReference type="AlphaFoldDB" id="A7RL27"/>
<dbReference type="STRING" id="45351.A7RL27"/>
<keyword evidence="10" id="KW-0333">Golgi apparatus</keyword>
<keyword evidence="11 15" id="KW-0472">Membrane</keyword>
<comment type="function">
    <text evidence="13">Involved in the maintenance of the Golgi structure. May play a role in hematopoiesis.</text>
</comment>
<dbReference type="PANTHER" id="PTHR15627">
    <property type="entry name" value="NATURAL KILLER CELL-SPECIFIC ANTIGEN KLIP1"/>
    <property type="match status" value="1"/>
</dbReference>
<evidence type="ECO:0000256" key="2">
    <source>
        <dbReference type="ARBA" id="ARBA00004496"/>
    </source>
</evidence>
<reference evidence="16 17" key="1">
    <citation type="journal article" date="2007" name="Science">
        <title>Sea anemone genome reveals ancestral eumetazoan gene repertoire and genomic organization.</title>
        <authorList>
            <person name="Putnam N.H."/>
            <person name="Srivastava M."/>
            <person name="Hellsten U."/>
            <person name="Dirks B."/>
            <person name="Chapman J."/>
            <person name="Salamov A."/>
            <person name="Terry A."/>
            <person name="Shapiro H."/>
            <person name="Lindquist E."/>
            <person name="Kapitonov V.V."/>
            <person name="Jurka J."/>
            <person name="Genikhovich G."/>
            <person name="Grigoriev I.V."/>
            <person name="Lucas S.M."/>
            <person name="Steele R.E."/>
            <person name="Finnerty J.R."/>
            <person name="Technau U."/>
            <person name="Martindale M.Q."/>
            <person name="Rokhsar D.S."/>
        </authorList>
    </citation>
    <scope>NUCLEOTIDE SEQUENCE [LARGE SCALE GENOMIC DNA]</scope>
    <source>
        <strain evidence="17">CH2 X CH6</strain>
    </source>
</reference>
<keyword evidence="17" id="KW-1185">Reference proteome</keyword>
<evidence type="ECO:0000256" key="5">
    <source>
        <dbReference type="ARBA" id="ARBA00022475"/>
    </source>
</evidence>
<dbReference type="GO" id="GO:0005886">
    <property type="term" value="C:plasma membrane"/>
    <property type="evidence" value="ECO:0007669"/>
    <property type="project" value="UniProtKB-SubCell"/>
</dbReference>
<evidence type="ECO:0000256" key="9">
    <source>
        <dbReference type="ARBA" id="ARBA00022989"/>
    </source>
</evidence>
<keyword evidence="7 15" id="KW-0812">Transmembrane</keyword>
<sequence>QVWQAGKQSAKRAFDLYANIDILRPYFDVEPTEVRSRLFHSLIPQLPSTASPQTVVGELYGPMMLVFTLIAVLLFGMKTSGHTVQEGTLMGTAFGLCFGYWLGGSAFCYCVAYFCNTHLTFLQICSLTGYAMFGQVVCLFFTTVGYHHSHSFFYMLWLIFGGLSALKLVRVEMKHCWRL</sequence>
<feature type="transmembrane region" description="Helical" evidence="15">
    <location>
        <begin position="59"/>
        <end position="77"/>
    </location>
</feature>
<dbReference type="InterPro" id="IPR051521">
    <property type="entry name" value="tRNA_Mod/Golgi_Maint"/>
</dbReference>
<comment type="subcellular location">
    <subcellularLocation>
        <location evidence="3">Cell membrane</location>
        <topology evidence="3">Multi-pass membrane protein</topology>
    </subcellularLocation>
    <subcellularLocation>
        <location evidence="2">Cytoplasm</location>
    </subcellularLocation>
    <subcellularLocation>
        <location evidence="1">Golgi apparatus</location>
        <location evidence="1">cis-Golgi network membrane</location>
        <topology evidence="1">Multi-pass membrane protein</topology>
    </subcellularLocation>
</comment>
<evidence type="ECO:0000256" key="7">
    <source>
        <dbReference type="ARBA" id="ARBA00022692"/>
    </source>
</evidence>
<dbReference type="HOGENOM" id="CLU_1507115_0_0_1"/>
<feature type="transmembrane region" description="Helical" evidence="15">
    <location>
        <begin position="127"/>
        <end position="146"/>
    </location>
</feature>
<evidence type="ECO:0000256" key="13">
    <source>
        <dbReference type="ARBA" id="ARBA00024809"/>
    </source>
</evidence>
<keyword evidence="12" id="KW-0325">Glycoprotein</keyword>
<evidence type="ECO:0000256" key="11">
    <source>
        <dbReference type="ARBA" id="ARBA00023136"/>
    </source>
</evidence>
<keyword evidence="9 15" id="KW-1133">Transmembrane helix</keyword>
<evidence type="ECO:0000256" key="8">
    <source>
        <dbReference type="ARBA" id="ARBA00022782"/>
    </source>
</evidence>
<keyword evidence="8" id="KW-0221">Differentiation</keyword>
<evidence type="ECO:0000256" key="14">
    <source>
        <dbReference type="ARBA" id="ARBA00032951"/>
    </source>
</evidence>
<evidence type="ECO:0000256" key="6">
    <source>
        <dbReference type="ARBA" id="ARBA00022490"/>
    </source>
</evidence>
<dbReference type="GO" id="GO:0005794">
    <property type="term" value="C:Golgi apparatus"/>
    <property type="evidence" value="ECO:0007669"/>
    <property type="project" value="UniProtKB-SubCell"/>
</dbReference>
<feature type="non-terminal residue" evidence="16">
    <location>
        <position position="1"/>
    </location>
</feature>
<feature type="transmembrane region" description="Helical" evidence="15">
    <location>
        <begin position="89"/>
        <end position="115"/>
    </location>
</feature>
<protein>
    <recommendedName>
        <fullName evidence="4">Protein YIPF3</fullName>
    </recommendedName>
    <alternativeName>
        <fullName evidence="14">YIP1 family member 3</fullName>
    </alternativeName>
</protein>